<accession>A0A1C7MJB2</accession>
<name>A0A1C7MJB2_GRIFR</name>
<sequence length="563" mass="63443">MSTRLNDPKVGAQSSADRHARPVPHSPPRPRSHSRSRSTSRGRSASPVPRRHNKRTRRHTPPPSNSSQTSGHSRGHKKRSTHKKRHRSHHRGSDREVALPPATAVSPTVCNTVMAAIIDAKDHKWQIRDHTSLAYQLQGAARFLFRQNGPFIRVYHVFVLGLTFYGNAKHIAKAARKMPHFKDFPEKDVLIMWKASTNSADHTRSLCSFLEYHARAARSDDIASLKRDAHLFTEDIDLPNGVNIPAFHTDMGNKSNRGWNHVGLARLLVPRSMRDKFDEDPKKFVRKVRTGVYKITAEDYPSFMHADDGYDTSAEDKALGMGEFLLLCGRRIFTGPRSAQSEPGAQGAGRKTVAQLKNMSTVTPQNIAYTAVIARFAINGQPGWRDNDGLFHGAAFFKHIVDLFDADPTWARETLQWWNMQLFGYCEPDAHEHHAAEGRSTAPPPSSSEDEDAHARAGPRAVHHTAAVFPPFPGCADNEEDDRPQAYEGPDEGAPVANQFAEELKKSGYYQNEIDMNEELDIEAFEKGFGSDEDGYDDEDGYEDEREREYEYEDERGREEEDE</sequence>
<dbReference type="AlphaFoldDB" id="A0A1C7MJB2"/>
<evidence type="ECO:0000313" key="3">
    <source>
        <dbReference type="Proteomes" id="UP000092993"/>
    </source>
</evidence>
<feature type="compositionally biased region" description="Acidic residues" evidence="1">
    <location>
        <begin position="531"/>
        <end position="544"/>
    </location>
</feature>
<evidence type="ECO:0000256" key="1">
    <source>
        <dbReference type="SAM" id="MobiDB-lite"/>
    </source>
</evidence>
<dbReference type="Pfam" id="PF20414">
    <property type="entry name" value="DUF6698"/>
    <property type="match status" value="1"/>
</dbReference>
<feature type="compositionally biased region" description="Basic residues" evidence="1">
    <location>
        <begin position="73"/>
        <end position="90"/>
    </location>
</feature>
<dbReference type="Proteomes" id="UP000092993">
    <property type="component" value="Unassembled WGS sequence"/>
</dbReference>
<feature type="region of interest" description="Disordered" evidence="1">
    <location>
        <begin position="433"/>
        <end position="498"/>
    </location>
</feature>
<dbReference type="InterPro" id="IPR046521">
    <property type="entry name" value="DUF6698"/>
</dbReference>
<feature type="compositionally biased region" description="Basic residues" evidence="1">
    <location>
        <begin position="28"/>
        <end position="40"/>
    </location>
</feature>
<feature type="region of interest" description="Disordered" evidence="1">
    <location>
        <begin position="1"/>
        <end position="102"/>
    </location>
</feature>
<reference evidence="2 3" key="1">
    <citation type="submission" date="2016-03" db="EMBL/GenBank/DDBJ databases">
        <title>Whole genome sequencing of Grifola frondosa 9006-11.</title>
        <authorList>
            <person name="Min B."/>
            <person name="Park H."/>
            <person name="Kim J.-G."/>
            <person name="Cho H."/>
            <person name="Oh Y.-L."/>
            <person name="Kong W.-S."/>
            <person name="Choi I.-G."/>
        </authorList>
    </citation>
    <scope>NUCLEOTIDE SEQUENCE [LARGE SCALE GENOMIC DNA]</scope>
    <source>
        <strain evidence="2 3">9006-11</strain>
    </source>
</reference>
<dbReference type="STRING" id="5627.A0A1C7MJB2"/>
<feature type="region of interest" description="Disordered" evidence="1">
    <location>
        <begin position="523"/>
        <end position="563"/>
    </location>
</feature>
<feature type="compositionally biased region" description="Basic residues" evidence="1">
    <location>
        <begin position="49"/>
        <end position="60"/>
    </location>
</feature>
<comment type="caution">
    <text evidence="2">The sequence shown here is derived from an EMBL/GenBank/DDBJ whole genome shotgun (WGS) entry which is preliminary data.</text>
</comment>
<proteinExistence type="predicted"/>
<dbReference type="OrthoDB" id="3160134at2759"/>
<organism evidence="2 3">
    <name type="scientific">Grifola frondosa</name>
    <name type="common">Maitake</name>
    <name type="synonym">Polyporus frondosus</name>
    <dbReference type="NCBI Taxonomy" id="5627"/>
    <lineage>
        <taxon>Eukaryota</taxon>
        <taxon>Fungi</taxon>
        <taxon>Dikarya</taxon>
        <taxon>Basidiomycota</taxon>
        <taxon>Agaricomycotina</taxon>
        <taxon>Agaricomycetes</taxon>
        <taxon>Polyporales</taxon>
        <taxon>Grifolaceae</taxon>
        <taxon>Grifola</taxon>
    </lineage>
</organism>
<protein>
    <submittedName>
        <fullName evidence="2">Uncharacterized protein</fullName>
    </submittedName>
</protein>
<feature type="compositionally biased region" description="Basic and acidic residues" evidence="1">
    <location>
        <begin position="545"/>
        <end position="563"/>
    </location>
</feature>
<keyword evidence="3" id="KW-1185">Reference proteome</keyword>
<dbReference type="EMBL" id="LUGG01000003">
    <property type="protein sequence ID" value="OBZ76910.1"/>
    <property type="molecule type" value="Genomic_DNA"/>
</dbReference>
<gene>
    <name evidence="2" type="ORF">A0H81_03990</name>
</gene>
<evidence type="ECO:0000313" key="2">
    <source>
        <dbReference type="EMBL" id="OBZ76910.1"/>
    </source>
</evidence>